<dbReference type="GO" id="GO:1904715">
    <property type="term" value="P:negative regulation of chaperone-mediated autophagy"/>
    <property type="evidence" value="ECO:0007669"/>
    <property type="project" value="UniProtKB-ARBA"/>
</dbReference>
<keyword evidence="3 5" id="KW-0645">Protease</keyword>
<evidence type="ECO:0000256" key="4">
    <source>
        <dbReference type="ARBA" id="ARBA00022801"/>
    </source>
</evidence>
<proteinExistence type="inferred from homology"/>
<dbReference type="EMBL" id="CATQJA010002698">
    <property type="protein sequence ID" value="CAJ0584587.1"/>
    <property type="molecule type" value="Genomic_DNA"/>
</dbReference>
<dbReference type="Proteomes" id="UP001177023">
    <property type="component" value="Unassembled WGS sequence"/>
</dbReference>
<evidence type="ECO:0000313" key="7">
    <source>
        <dbReference type="Proteomes" id="UP001177023"/>
    </source>
</evidence>
<dbReference type="GO" id="GO:0004185">
    <property type="term" value="F:serine-type carboxypeptidase activity"/>
    <property type="evidence" value="ECO:0007669"/>
    <property type="project" value="UniProtKB-UniRule"/>
</dbReference>
<dbReference type="Gene3D" id="3.40.50.12670">
    <property type="match status" value="1"/>
</dbReference>
<dbReference type="SUPFAM" id="SSF57667">
    <property type="entry name" value="beta-beta-alpha zinc fingers"/>
    <property type="match status" value="1"/>
</dbReference>
<dbReference type="InterPro" id="IPR029058">
    <property type="entry name" value="AB_hydrolase_fold"/>
</dbReference>
<keyword evidence="2 5" id="KW-0121">Carboxypeptidase</keyword>
<dbReference type="Pfam" id="PF00450">
    <property type="entry name" value="Peptidase_S10"/>
    <property type="match status" value="1"/>
</dbReference>
<evidence type="ECO:0000256" key="2">
    <source>
        <dbReference type="ARBA" id="ARBA00022645"/>
    </source>
</evidence>
<keyword evidence="4 5" id="KW-0378">Hydrolase</keyword>
<dbReference type="InterPro" id="IPR001563">
    <property type="entry name" value="Peptidase_S10"/>
</dbReference>
<dbReference type="SUPFAM" id="SSF53474">
    <property type="entry name" value="alpha/beta-Hydrolases"/>
    <property type="match status" value="1"/>
</dbReference>
<organism evidence="6 7">
    <name type="scientific">Mesorhabditis spiculigera</name>
    <dbReference type="NCBI Taxonomy" id="96644"/>
    <lineage>
        <taxon>Eukaryota</taxon>
        <taxon>Metazoa</taxon>
        <taxon>Ecdysozoa</taxon>
        <taxon>Nematoda</taxon>
        <taxon>Chromadorea</taxon>
        <taxon>Rhabditida</taxon>
        <taxon>Rhabditina</taxon>
        <taxon>Rhabditomorpha</taxon>
        <taxon>Rhabditoidea</taxon>
        <taxon>Rhabditidae</taxon>
        <taxon>Mesorhabditinae</taxon>
        <taxon>Mesorhabditis</taxon>
    </lineage>
</organism>
<evidence type="ECO:0000256" key="3">
    <source>
        <dbReference type="ARBA" id="ARBA00022670"/>
    </source>
</evidence>
<dbReference type="AlphaFoldDB" id="A0AA36DBT1"/>
<sequence>MENPEDCLEDHVVRRPTTDGLMIGPVVPFDPMANRVIRWQMVVGKFHHTNYPDGRLAAFKHVGPGPVFLQEDDQVLDLQSQVDPGNSRCRPPYLVIWESFRASAPGEDQKRDTWNSSIVRLQFGLDCNLCKKLGNLKIKSGFTKMCTICYWLIRRAPKAECHDDAHREARENFGKLVQYICKLCDCVINDLNARDQHVTGKRHRSQYKVKVDPTLPLYLDERIAPKTTAFPARIVQRQPVVLTNQERRQLEDNYARMLCEKLPPNGEQLHHIEDTLRKIEGGLKAVSDVISHRNNKGPQPDPSQRMYLGIMRVGPLAFRTLVKSDTEVEVVLMTSNERITSLPNFNGTIPFKQYSGYLDISDQKSLYYWYVESQNKPDTDPLILWLNGGPGCSSLEGLFVELGPFRANNFGAQLTLNPYSWNKYANIIFLDAPAGVGFSVRRDGRWNYTDDEVADDNHKALMIWFEKFRERRANDFYVAGESYGGTYVPMLAQRLVNDWKNFVNFKGFFVGNGCLNSHLEFNSLIQYSYNHGFIDETLYRISVEQCCSGSTDCDWYNMAVDPMNKCTNISQDLYFSNYYTGLDPYFIYFTCYLTDQPQGYTPPMAMARQKMKMIKGKNSPHLADLPSCAHYNDSTVYLMRDDVRKALMIPNSVPVYKSCNDDIANDYIQQYLDISPFVKEVVSYQRKAMFFNGDIDSVCNVMHNEQFMRQLGLPLVKAKAPWNDNDQLPPTVGFLTQYKGLDFLTIRGAGHFASSSNEKPKESLQMFYNFVNNRDYSLPIPK</sequence>
<dbReference type="PROSITE" id="PS00131">
    <property type="entry name" value="CARBOXYPEPT_SER_SER"/>
    <property type="match status" value="1"/>
</dbReference>
<dbReference type="PANTHER" id="PTHR11802">
    <property type="entry name" value="SERINE PROTEASE FAMILY S10 SERINE CARBOXYPEPTIDASE"/>
    <property type="match status" value="1"/>
</dbReference>
<dbReference type="Gene3D" id="3.40.50.1820">
    <property type="entry name" value="alpha/beta hydrolase"/>
    <property type="match status" value="1"/>
</dbReference>
<protein>
    <recommendedName>
        <fullName evidence="5">Carboxypeptidase</fullName>
        <ecNumber evidence="5">3.4.16.-</ecNumber>
    </recommendedName>
</protein>
<evidence type="ECO:0000256" key="5">
    <source>
        <dbReference type="RuleBase" id="RU361156"/>
    </source>
</evidence>
<comment type="similarity">
    <text evidence="1 5">Belongs to the peptidase S10 family.</text>
</comment>
<evidence type="ECO:0000256" key="1">
    <source>
        <dbReference type="ARBA" id="ARBA00009431"/>
    </source>
</evidence>
<dbReference type="EC" id="3.4.16.-" evidence="5"/>
<dbReference type="GO" id="GO:0006508">
    <property type="term" value="P:proteolysis"/>
    <property type="evidence" value="ECO:0007669"/>
    <property type="project" value="UniProtKB-KW"/>
</dbReference>
<dbReference type="InterPro" id="IPR018202">
    <property type="entry name" value="Ser_caboxypep_ser_AS"/>
</dbReference>
<dbReference type="Gene3D" id="3.30.460.10">
    <property type="entry name" value="Beta Polymerase, domain 2"/>
    <property type="match status" value="1"/>
</dbReference>
<dbReference type="GO" id="GO:0031647">
    <property type="term" value="P:regulation of protein stability"/>
    <property type="evidence" value="ECO:0007669"/>
    <property type="project" value="UniProtKB-ARBA"/>
</dbReference>
<gene>
    <name evidence="6" type="ORF">MSPICULIGERA_LOCUS22634</name>
</gene>
<feature type="non-terminal residue" evidence="6">
    <location>
        <position position="782"/>
    </location>
</feature>
<reference evidence="6" key="1">
    <citation type="submission" date="2023-06" db="EMBL/GenBank/DDBJ databases">
        <authorList>
            <person name="Delattre M."/>
        </authorList>
    </citation>
    <scope>NUCLEOTIDE SEQUENCE</scope>
    <source>
        <strain evidence="6">AF72</strain>
    </source>
</reference>
<dbReference type="PRINTS" id="PR00724">
    <property type="entry name" value="CRBOXYPTASEC"/>
</dbReference>
<evidence type="ECO:0000313" key="6">
    <source>
        <dbReference type="EMBL" id="CAJ0584587.1"/>
    </source>
</evidence>
<keyword evidence="7" id="KW-1185">Reference proteome</keyword>
<comment type="caution">
    <text evidence="6">The sequence shown here is derived from an EMBL/GenBank/DDBJ whole genome shotgun (WGS) entry which is preliminary data.</text>
</comment>
<dbReference type="PANTHER" id="PTHR11802:SF201">
    <property type="entry name" value="CARBOXYPEPTIDASE"/>
    <property type="match status" value="1"/>
</dbReference>
<dbReference type="InterPro" id="IPR043519">
    <property type="entry name" value="NT_sf"/>
</dbReference>
<accession>A0AA36DBT1</accession>
<name>A0AA36DBT1_9BILA</name>
<dbReference type="FunFam" id="3.40.50.1820:FF:000335">
    <property type="entry name" value="Carboxypeptidase"/>
    <property type="match status" value="1"/>
</dbReference>
<dbReference type="InterPro" id="IPR036236">
    <property type="entry name" value="Znf_C2H2_sf"/>
</dbReference>